<evidence type="ECO:0000256" key="1">
    <source>
        <dbReference type="SAM" id="MobiDB-lite"/>
    </source>
</evidence>
<evidence type="ECO:0000313" key="3">
    <source>
        <dbReference type="Proteomes" id="UP000784294"/>
    </source>
</evidence>
<feature type="compositionally biased region" description="Low complexity" evidence="1">
    <location>
        <begin position="20"/>
        <end position="39"/>
    </location>
</feature>
<evidence type="ECO:0000313" key="2">
    <source>
        <dbReference type="EMBL" id="VEL35205.1"/>
    </source>
</evidence>
<feature type="compositionally biased region" description="Polar residues" evidence="1">
    <location>
        <begin position="1"/>
        <end position="19"/>
    </location>
</feature>
<dbReference type="AlphaFoldDB" id="A0A3S5B6K2"/>
<organism evidence="2 3">
    <name type="scientific">Protopolystoma xenopodis</name>
    <dbReference type="NCBI Taxonomy" id="117903"/>
    <lineage>
        <taxon>Eukaryota</taxon>
        <taxon>Metazoa</taxon>
        <taxon>Spiralia</taxon>
        <taxon>Lophotrochozoa</taxon>
        <taxon>Platyhelminthes</taxon>
        <taxon>Monogenea</taxon>
        <taxon>Polyopisthocotylea</taxon>
        <taxon>Polystomatidea</taxon>
        <taxon>Polystomatidae</taxon>
        <taxon>Protopolystoma</taxon>
    </lineage>
</organism>
<keyword evidence="3" id="KW-1185">Reference proteome</keyword>
<dbReference type="EMBL" id="CAAALY010249288">
    <property type="protein sequence ID" value="VEL35205.1"/>
    <property type="molecule type" value="Genomic_DNA"/>
</dbReference>
<name>A0A3S5B6K2_9PLAT</name>
<accession>A0A3S5B6K2</accession>
<protein>
    <submittedName>
        <fullName evidence="2">Uncharacterized protein</fullName>
    </submittedName>
</protein>
<gene>
    <name evidence="2" type="ORF">PXEA_LOCUS28645</name>
</gene>
<dbReference type="Proteomes" id="UP000784294">
    <property type="component" value="Unassembled WGS sequence"/>
</dbReference>
<proteinExistence type="predicted"/>
<sequence>MRQTAQGLGNRQFSNMTDDNGSNSNGYSSGHESRSSISSKKMATRRADGLNCSKSNEPLAGVLVNQSGTE</sequence>
<comment type="caution">
    <text evidence="2">The sequence shown here is derived from an EMBL/GenBank/DDBJ whole genome shotgun (WGS) entry which is preliminary data.</text>
</comment>
<feature type="region of interest" description="Disordered" evidence="1">
    <location>
        <begin position="1"/>
        <end position="70"/>
    </location>
</feature>
<reference evidence="2" key="1">
    <citation type="submission" date="2018-11" db="EMBL/GenBank/DDBJ databases">
        <authorList>
            <consortium name="Pathogen Informatics"/>
        </authorList>
    </citation>
    <scope>NUCLEOTIDE SEQUENCE</scope>
</reference>